<dbReference type="Proteomes" id="UP001165085">
    <property type="component" value="Unassembled WGS sequence"/>
</dbReference>
<evidence type="ECO:0000313" key="3">
    <source>
        <dbReference type="Proteomes" id="UP001165085"/>
    </source>
</evidence>
<evidence type="ECO:0000313" key="2">
    <source>
        <dbReference type="EMBL" id="GMH96651.1"/>
    </source>
</evidence>
<feature type="region of interest" description="Disordered" evidence="1">
    <location>
        <begin position="406"/>
        <end position="426"/>
    </location>
</feature>
<sequence>MKSPSAIERACNYELAAQAPAVNHDCLVTSKEQVDSFCALLQTAESRAGSRSPSSPFPALQIPVEWIIDICDEQNGWFIGTAYAYMEKVGDNGKIQGFLHVVVPDNSNPTWSGNVQVEYRSLRLLECCDKSSQALFTEIVRGSLVPIDWHVEWCDTEDGGEEEEEEAFFTEGEAVYLIRLMNSLITFPLAEDGARLPNSAPKQVMCDANLRLLKCRDGLSHEARKYDNRINCSGVLDFERLVTEGVVDWSGEAPAPELYKKSPVKQASASSAEPDPFEPQISQVREAHLQKLTSLYLDMRECMGHALGERERCVTQRKEMVQTLVKFVFGGEIMQGEQLMLALEADPGKNDPTADSMSAVSRISKVLSELSREAQNIFTDIEVRKTELRVDLKRIKSKVREARAKEQELLERRREMQQQKQQGQQP</sequence>
<organism evidence="2 3">
    <name type="scientific">Triparma strigata</name>
    <dbReference type="NCBI Taxonomy" id="1606541"/>
    <lineage>
        <taxon>Eukaryota</taxon>
        <taxon>Sar</taxon>
        <taxon>Stramenopiles</taxon>
        <taxon>Ochrophyta</taxon>
        <taxon>Bolidophyceae</taxon>
        <taxon>Parmales</taxon>
        <taxon>Triparmaceae</taxon>
        <taxon>Triparma</taxon>
    </lineage>
</organism>
<reference evidence="3" key="1">
    <citation type="journal article" date="2023" name="Commun. Biol.">
        <title>Genome analysis of Parmales, the sister group of diatoms, reveals the evolutionary specialization of diatoms from phago-mixotrophs to photoautotrophs.</title>
        <authorList>
            <person name="Ban H."/>
            <person name="Sato S."/>
            <person name="Yoshikawa S."/>
            <person name="Yamada K."/>
            <person name="Nakamura Y."/>
            <person name="Ichinomiya M."/>
            <person name="Sato N."/>
            <person name="Blanc-Mathieu R."/>
            <person name="Endo H."/>
            <person name="Kuwata A."/>
            <person name="Ogata H."/>
        </authorList>
    </citation>
    <scope>NUCLEOTIDE SEQUENCE [LARGE SCALE GENOMIC DNA]</scope>
    <source>
        <strain evidence="3">NIES 3701</strain>
    </source>
</reference>
<comment type="caution">
    <text evidence="2">The sequence shown here is derived from an EMBL/GenBank/DDBJ whole genome shotgun (WGS) entry which is preliminary data.</text>
</comment>
<feature type="compositionally biased region" description="Basic and acidic residues" evidence="1">
    <location>
        <begin position="406"/>
        <end position="417"/>
    </location>
</feature>
<evidence type="ECO:0000256" key="1">
    <source>
        <dbReference type="SAM" id="MobiDB-lite"/>
    </source>
</evidence>
<keyword evidence="3" id="KW-1185">Reference proteome</keyword>
<proteinExistence type="predicted"/>
<dbReference type="AlphaFoldDB" id="A0A9W7BUH1"/>
<dbReference type="OrthoDB" id="188759at2759"/>
<gene>
    <name evidence="2" type="ORF">TrST_g5266</name>
</gene>
<name>A0A9W7BUH1_9STRA</name>
<accession>A0A9W7BUH1</accession>
<protein>
    <submittedName>
        <fullName evidence="2">Uncharacterized protein</fullName>
    </submittedName>
</protein>
<dbReference type="EMBL" id="BRXY01000471">
    <property type="protein sequence ID" value="GMH96651.1"/>
    <property type="molecule type" value="Genomic_DNA"/>
</dbReference>